<feature type="compositionally biased region" description="Basic and acidic residues" evidence="1">
    <location>
        <begin position="660"/>
        <end position="669"/>
    </location>
</feature>
<gene>
    <name evidence="2" type="ORF">RRF57_004060</name>
</gene>
<evidence type="ECO:0000256" key="1">
    <source>
        <dbReference type="SAM" id="MobiDB-lite"/>
    </source>
</evidence>
<protein>
    <submittedName>
        <fullName evidence="2">Uncharacterized protein</fullName>
    </submittedName>
</protein>
<feature type="region of interest" description="Disordered" evidence="1">
    <location>
        <begin position="861"/>
        <end position="887"/>
    </location>
</feature>
<feature type="region of interest" description="Disordered" evidence="1">
    <location>
        <begin position="696"/>
        <end position="764"/>
    </location>
</feature>
<feature type="compositionally biased region" description="Polar residues" evidence="1">
    <location>
        <begin position="360"/>
        <end position="374"/>
    </location>
</feature>
<feature type="compositionally biased region" description="Basic and acidic residues" evidence="1">
    <location>
        <begin position="577"/>
        <end position="596"/>
    </location>
</feature>
<feature type="compositionally biased region" description="Polar residues" evidence="1">
    <location>
        <begin position="127"/>
        <end position="141"/>
    </location>
</feature>
<reference evidence="2 3" key="1">
    <citation type="submission" date="2023-10" db="EMBL/GenBank/DDBJ databases">
        <title>Draft genome sequence of Xylaria bambusicola isolate GMP-LS, the root and basal stem rot pathogen of sugarcane in Indonesia.</title>
        <authorList>
            <person name="Selvaraj P."/>
            <person name="Muralishankar V."/>
            <person name="Muruganantham S."/>
            <person name="Sp S."/>
            <person name="Haryani S."/>
            <person name="Lau K.J.X."/>
            <person name="Naqvi N.I."/>
        </authorList>
    </citation>
    <scope>NUCLEOTIDE SEQUENCE [LARGE SCALE GENOMIC DNA]</scope>
    <source>
        <strain evidence="2">GMP-LS</strain>
    </source>
</reference>
<evidence type="ECO:0000313" key="3">
    <source>
        <dbReference type="Proteomes" id="UP001305414"/>
    </source>
</evidence>
<feature type="compositionally biased region" description="Basic and acidic residues" evidence="1">
    <location>
        <begin position="432"/>
        <end position="469"/>
    </location>
</feature>
<comment type="caution">
    <text evidence="2">The sequence shown here is derived from an EMBL/GenBank/DDBJ whole genome shotgun (WGS) entry which is preliminary data.</text>
</comment>
<dbReference type="Proteomes" id="UP001305414">
    <property type="component" value="Unassembled WGS sequence"/>
</dbReference>
<keyword evidence="3" id="KW-1185">Reference proteome</keyword>
<accession>A0AAN7UA07</accession>
<feature type="compositionally biased region" description="Basic and acidic residues" evidence="1">
    <location>
        <begin position="604"/>
        <end position="617"/>
    </location>
</feature>
<organism evidence="2 3">
    <name type="scientific">Xylaria bambusicola</name>
    <dbReference type="NCBI Taxonomy" id="326684"/>
    <lineage>
        <taxon>Eukaryota</taxon>
        <taxon>Fungi</taxon>
        <taxon>Dikarya</taxon>
        <taxon>Ascomycota</taxon>
        <taxon>Pezizomycotina</taxon>
        <taxon>Sordariomycetes</taxon>
        <taxon>Xylariomycetidae</taxon>
        <taxon>Xylariales</taxon>
        <taxon>Xylariaceae</taxon>
        <taxon>Xylaria</taxon>
    </lineage>
</organism>
<proteinExistence type="predicted"/>
<feature type="compositionally biased region" description="Low complexity" evidence="1">
    <location>
        <begin position="80"/>
        <end position="94"/>
    </location>
</feature>
<feature type="compositionally biased region" description="Basic residues" evidence="1">
    <location>
        <begin position="746"/>
        <end position="757"/>
    </location>
</feature>
<feature type="region of interest" description="Disordered" evidence="1">
    <location>
        <begin position="500"/>
        <end position="629"/>
    </location>
</feature>
<name>A0AAN7UA07_9PEZI</name>
<sequence length="1072" mass="119399">MDRNPPGTGGVLTTKPNGQKGNTQPFGNRRTPRRDTRSSESKENNITSDTDRGARAIPRPIHTNIRGHRQTESLTENRFASPSRSARPGRSATSFGTPIQSRNTRIPRPASSSLSIDSHRRVAPAQRETSPDNSSDHSSPMRQPMDLKAAFKRAQEQTAAEANSDTDNTIDLQQAFDMANAEINGIRGIDGSPSPAPRSFRRNSRIAIPTRNGVGARSGDLKQHLQRFDRDYQLAGIDSPLDGLFTKNRVRPSALGTGHSLRRKTSNNSLNSSRERRNTEVQPISAENQGPTEGYGTLVGEPPVGVDVPVPSIEYESASDNRPSPDFRAADLSPEKSMNWHLDADFTAGDLQFSQSPRITLSNQTVDPGHTTNEPVPLRNNDRLNQIQQRELEAAKATFPEEPVVRQMNRKLEEIRAREMEASSRRALAASRLEEIRMRNSEPRSESPEPPKDSHEQALEKGLAKHEVGPQRSLNPELDPELRGEAIRDTPVVVFKKSSDRIRSAGEEGSVLENKNQRIPLSRNDSHDLLRRLARVTSSSPREDQQRAEKDNDASIAEKAEIKRLSEIRNLNQSPAPREERGRLRNLEIKNPRDRPTVGFADLIRSRSGDSAAEKRRSTSTSEADPTDRIAAELNLFAPLDNYSEKGSIRAPSPVASEPVNEKTPRPPKIDPLTQPTPRVMGAYVETPATVRVKEEEGHIGAESTAQSQTSRSSPPKRALNTGASTRARALQRSGLRSSSLPTASRRSRSSSRRRRPLINTAKPPTVKDDIIAILRANNIDDSTLENLDSILADHDIDDLELKQMVNDSTLKAEDDLDVKISQASDRDRELEVYDRMSKSLQTGLLGIRSAKKGIERLEDKVTHKSATTDQPDIKAAPDAGPLPQLSVSRDGATPILITAPKLYRKDPKFKLTTLGIVTICALIWYVLECTFSSLYAGPDYICTPTIPCDWSRNEPYFPYTMPFMLDEWTTGGKGRALAFKVGDEVGDILADISDWVTNTDFTQFDERYMDAWQRKRHRRRLRKHGLAPKWKEPPGYQARYAEWQIAKAAREWAQELGLGEDETMSADEIVR</sequence>
<dbReference type="AlphaFoldDB" id="A0AAN7UA07"/>
<feature type="region of interest" description="Disordered" evidence="1">
    <location>
        <begin position="360"/>
        <end position="381"/>
    </location>
</feature>
<feature type="compositionally biased region" description="Basic and acidic residues" evidence="1">
    <location>
        <begin position="33"/>
        <end position="54"/>
    </location>
</feature>
<feature type="compositionally biased region" description="Polar residues" evidence="1">
    <location>
        <begin position="704"/>
        <end position="714"/>
    </location>
</feature>
<evidence type="ECO:0000313" key="2">
    <source>
        <dbReference type="EMBL" id="KAK5628345.1"/>
    </source>
</evidence>
<feature type="compositionally biased region" description="Polar residues" evidence="1">
    <location>
        <begin position="280"/>
        <end position="291"/>
    </location>
</feature>
<feature type="region of interest" description="Disordered" evidence="1">
    <location>
        <begin position="186"/>
        <end position="220"/>
    </location>
</feature>
<feature type="region of interest" description="Disordered" evidence="1">
    <location>
        <begin position="241"/>
        <end position="299"/>
    </location>
</feature>
<feature type="compositionally biased region" description="Polar residues" evidence="1">
    <location>
        <begin position="14"/>
        <end position="26"/>
    </location>
</feature>
<feature type="region of interest" description="Disordered" evidence="1">
    <location>
        <begin position="1"/>
        <end position="142"/>
    </location>
</feature>
<feature type="compositionally biased region" description="Basic and acidic residues" evidence="1">
    <location>
        <begin position="541"/>
        <end position="567"/>
    </location>
</feature>
<feature type="region of interest" description="Disordered" evidence="1">
    <location>
        <begin position="418"/>
        <end position="485"/>
    </location>
</feature>
<dbReference type="EMBL" id="JAWHQM010000008">
    <property type="protein sequence ID" value="KAK5628345.1"/>
    <property type="molecule type" value="Genomic_DNA"/>
</dbReference>
<feature type="compositionally biased region" description="Polar residues" evidence="1">
    <location>
        <begin position="95"/>
        <end position="116"/>
    </location>
</feature>
<feature type="region of interest" description="Disordered" evidence="1">
    <location>
        <begin position="645"/>
        <end position="681"/>
    </location>
</feature>